<reference evidence="2" key="1">
    <citation type="journal article" date="2018" name="DNA Res.">
        <title>Multiple hybrid de novo genome assembly of finger millet, an orphan allotetraploid crop.</title>
        <authorList>
            <person name="Hatakeyama M."/>
            <person name="Aluri S."/>
            <person name="Balachadran M.T."/>
            <person name="Sivarajan S.R."/>
            <person name="Patrignani A."/>
            <person name="Gruter S."/>
            <person name="Poveda L."/>
            <person name="Shimizu-Inatsugi R."/>
            <person name="Baeten J."/>
            <person name="Francoijs K.J."/>
            <person name="Nataraja K.N."/>
            <person name="Reddy Y.A.N."/>
            <person name="Phadnis S."/>
            <person name="Ravikumar R.L."/>
            <person name="Schlapbach R."/>
            <person name="Sreeman S.M."/>
            <person name="Shimizu K.K."/>
        </authorList>
    </citation>
    <scope>NUCLEOTIDE SEQUENCE</scope>
</reference>
<evidence type="ECO:0000313" key="3">
    <source>
        <dbReference type="Proteomes" id="UP001054889"/>
    </source>
</evidence>
<protein>
    <submittedName>
        <fullName evidence="2">Uncharacterized protein</fullName>
    </submittedName>
</protein>
<evidence type="ECO:0000256" key="1">
    <source>
        <dbReference type="SAM" id="MobiDB-lite"/>
    </source>
</evidence>
<dbReference type="EMBL" id="BQKI01000001">
    <property type="protein sequence ID" value="GJM84357.1"/>
    <property type="molecule type" value="Genomic_DNA"/>
</dbReference>
<feature type="region of interest" description="Disordered" evidence="1">
    <location>
        <begin position="1"/>
        <end position="97"/>
    </location>
</feature>
<keyword evidence="3" id="KW-1185">Reference proteome</keyword>
<name>A0AAV5BFX4_ELECO</name>
<accession>A0AAV5BFX4</accession>
<reference evidence="2" key="2">
    <citation type="submission" date="2021-12" db="EMBL/GenBank/DDBJ databases">
        <title>Resequencing data analysis of finger millet.</title>
        <authorList>
            <person name="Hatakeyama M."/>
            <person name="Aluri S."/>
            <person name="Balachadran M.T."/>
            <person name="Sivarajan S.R."/>
            <person name="Poveda L."/>
            <person name="Shimizu-Inatsugi R."/>
            <person name="Schlapbach R."/>
            <person name="Sreeman S.M."/>
            <person name="Shimizu K.K."/>
        </authorList>
    </citation>
    <scope>NUCLEOTIDE SEQUENCE</scope>
</reference>
<gene>
    <name evidence="2" type="primary">ga00018</name>
    <name evidence="2" type="ORF">PR202_ga00018</name>
</gene>
<evidence type="ECO:0000313" key="2">
    <source>
        <dbReference type="EMBL" id="GJM84357.1"/>
    </source>
</evidence>
<dbReference type="AlphaFoldDB" id="A0AAV5BFX4"/>
<proteinExistence type="predicted"/>
<organism evidence="2 3">
    <name type="scientific">Eleusine coracana subsp. coracana</name>
    <dbReference type="NCBI Taxonomy" id="191504"/>
    <lineage>
        <taxon>Eukaryota</taxon>
        <taxon>Viridiplantae</taxon>
        <taxon>Streptophyta</taxon>
        <taxon>Embryophyta</taxon>
        <taxon>Tracheophyta</taxon>
        <taxon>Spermatophyta</taxon>
        <taxon>Magnoliopsida</taxon>
        <taxon>Liliopsida</taxon>
        <taxon>Poales</taxon>
        <taxon>Poaceae</taxon>
        <taxon>PACMAD clade</taxon>
        <taxon>Chloridoideae</taxon>
        <taxon>Cynodonteae</taxon>
        <taxon>Eleusininae</taxon>
        <taxon>Eleusine</taxon>
    </lineage>
</organism>
<comment type="caution">
    <text evidence="2">The sequence shown here is derived from an EMBL/GenBank/DDBJ whole genome shotgun (WGS) entry which is preliminary data.</text>
</comment>
<feature type="compositionally biased region" description="Gly residues" evidence="1">
    <location>
        <begin position="47"/>
        <end position="58"/>
    </location>
</feature>
<sequence length="174" mass="18387">MGRFDRQEEVVATEPEGDEFEEQRRVVGQVPAEEGGVSDEATEAFARGGGADEVGGGVDLDEEPIQEVVGEGCQRSGRGAVADRLHQPLAGSSPCPASRVTCTRSQEPHLQAALMSAVREGGKPVPWPDLAMPGPNQCEASLARPATCLRADTLSVQPISAGIQRRPARHRLAV</sequence>
<dbReference type="Proteomes" id="UP001054889">
    <property type="component" value="Unassembled WGS sequence"/>
</dbReference>